<gene>
    <name evidence="3" type="ORF">CK203_116419</name>
</gene>
<dbReference type="AlphaFoldDB" id="A0A438D2J8"/>
<name>A0A438D2J8_VITVI</name>
<feature type="region of interest" description="Disordered" evidence="1">
    <location>
        <begin position="599"/>
        <end position="622"/>
    </location>
</feature>
<comment type="caution">
    <text evidence="3">The sequence shown here is derived from an EMBL/GenBank/DDBJ whole genome shotgun (WGS) entry which is preliminary data.</text>
</comment>
<evidence type="ECO:0000256" key="1">
    <source>
        <dbReference type="SAM" id="MobiDB-lite"/>
    </source>
</evidence>
<reference evidence="3 4" key="1">
    <citation type="journal article" date="2018" name="PLoS Genet.">
        <title>Population sequencing reveals clonal diversity and ancestral inbreeding in the grapevine cultivar Chardonnay.</title>
        <authorList>
            <person name="Roach M.J."/>
            <person name="Johnson D.L."/>
            <person name="Bohlmann J."/>
            <person name="van Vuuren H.J."/>
            <person name="Jones S.J."/>
            <person name="Pretorius I.S."/>
            <person name="Schmidt S.A."/>
            <person name="Borneman A.R."/>
        </authorList>
    </citation>
    <scope>NUCLEOTIDE SEQUENCE [LARGE SCALE GENOMIC DNA]</scope>
    <source>
        <strain evidence="4">cv. Chardonnay</strain>
        <tissue evidence="3">Leaf</tissue>
    </source>
</reference>
<dbReference type="PANTHER" id="PTHR33223">
    <property type="entry name" value="CCHC-TYPE DOMAIN-CONTAINING PROTEIN"/>
    <property type="match status" value="1"/>
</dbReference>
<evidence type="ECO:0000313" key="4">
    <source>
        <dbReference type="Proteomes" id="UP000288805"/>
    </source>
</evidence>
<dbReference type="EMBL" id="QGNW01001830">
    <property type="protein sequence ID" value="RVW29693.1"/>
    <property type="molecule type" value="Genomic_DNA"/>
</dbReference>
<feature type="domain" description="Retrotransposon gag" evidence="2">
    <location>
        <begin position="188"/>
        <end position="279"/>
    </location>
</feature>
<dbReference type="Proteomes" id="UP000288805">
    <property type="component" value="Unassembled WGS sequence"/>
</dbReference>
<accession>A0A438D2J8</accession>
<evidence type="ECO:0000259" key="2">
    <source>
        <dbReference type="Pfam" id="PF03732"/>
    </source>
</evidence>
<dbReference type="InterPro" id="IPR005162">
    <property type="entry name" value="Retrotrans_gag_dom"/>
</dbReference>
<dbReference type="Pfam" id="PF03732">
    <property type="entry name" value="Retrotrans_gag"/>
    <property type="match status" value="1"/>
</dbReference>
<protein>
    <recommendedName>
        <fullName evidence="2">Retrotransposon gag domain-containing protein</fullName>
    </recommendedName>
</protein>
<evidence type="ECO:0000313" key="3">
    <source>
        <dbReference type="EMBL" id="RVW29693.1"/>
    </source>
</evidence>
<dbReference type="PANTHER" id="PTHR33223:SF8">
    <property type="entry name" value="OS04G0172440 PROTEIN"/>
    <property type="match status" value="1"/>
</dbReference>
<proteinExistence type="predicted"/>
<sequence length="737" mass="83171">MCGGDDHLARKRPVSSEACRGLRTAGGGLFVVPVLVQCPGLSGIEVDSYLCAAIDGFTPSRHVVLEDTPSDLVTPPVLPVQMPTTQTLPTVSHDHAAVIPPIVTPVTIIEDPRSRMDRLKQRIRQMRDPDEMISWDDPDDVPVATLPVGFRMPDIERYTGVGCPRIHLRLYSMVMRALGLDEAQLLTLFPLSLSGMTQRWYASLESSRRRTWEDLAQEFLRQYSFGGDTSVTRRELEFLRQGSDEPISSFISRWREKAAEMIERPTERDQMSMFLRSLHPRYYSSPDTEGKRVGGSSEGYGDICSADFQHRRPGYHSYARSLQIPKSDFPPLQHRHPHPVQLYPSTHPHAVMVRPSFQFQRPQTGIPWHEQSRPHRRHQRTYSDLGMPLDRAFERLRSTGVLVPLAPRPLPSTLPPRFHAHEFCAFHQMAGHRTDYCASLRHTIQDLIDSVPPPSGLYHHIWTPRALIFTRHFDIAYLVESWTVFSVVTGPRAEIDGMMVMIFSEYIEIRLLQLRFTMSDEIAPITLTTLYEMMVDLTRRVKRIELILSEHPSSLRGAPGVAMPSLPHLTSPTPVTLGASHPRPRPHLVLQQHSSSISLATPTRPQPQFRGPPVVTVPQDRFPPHRRCRRHFSDLSAPLSGVFETLQAMGFLAPLAPRALPDPVPPQFRLDLYCMYHQSVGHHTDRCTALRHAIQDIVDSGTFGHPQSDTFPIPTSAQAMHADAPSPAVLDLIDLGD</sequence>
<organism evidence="3 4">
    <name type="scientific">Vitis vinifera</name>
    <name type="common">Grape</name>
    <dbReference type="NCBI Taxonomy" id="29760"/>
    <lineage>
        <taxon>Eukaryota</taxon>
        <taxon>Viridiplantae</taxon>
        <taxon>Streptophyta</taxon>
        <taxon>Embryophyta</taxon>
        <taxon>Tracheophyta</taxon>
        <taxon>Spermatophyta</taxon>
        <taxon>Magnoliopsida</taxon>
        <taxon>eudicotyledons</taxon>
        <taxon>Gunneridae</taxon>
        <taxon>Pentapetalae</taxon>
        <taxon>rosids</taxon>
        <taxon>Vitales</taxon>
        <taxon>Vitaceae</taxon>
        <taxon>Viteae</taxon>
        <taxon>Vitis</taxon>
    </lineage>
</organism>